<dbReference type="SUPFAM" id="SSF52172">
    <property type="entry name" value="CheY-like"/>
    <property type="match status" value="1"/>
</dbReference>
<keyword evidence="1 3" id="KW-0597">Phosphoprotein</keyword>
<name>A0A429VC22_9SPHN</name>
<dbReference type="InterPro" id="IPR011006">
    <property type="entry name" value="CheY-like_superfamily"/>
</dbReference>
<dbReference type="InterPro" id="IPR001789">
    <property type="entry name" value="Sig_transdc_resp-reg_receiver"/>
</dbReference>
<dbReference type="PROSITE" id="PS50043">
    <property type="entry name" value="HTH_LUXR_2"/>
    <property type="match status" value="1"/>
</dbReference>
<dbReference type="GO" id="GO:0006355">
    <property type="term" value="P:regulation of DNA-templated transcription"/>
    <property type="evidence" value="ECO:0007669"/>
    <property type="project" value="InterPro"/>
</dbReference>
<dbReference type="PANTHER" id="PTHR45566">
    <property type="entry name" value="HTH-TYPE TRANSCRIPTIONAL REGULATOR YHJB-RELATED"/>
    <property type="match status" value="1"/>
</dbReference>
<dbReference type="GO" id="GO:0003677">
    <property type="term" value="F:DNA binding"/>
    <property type="evidence" value="ECO:0007669"/>
    <property type="project" value="UniProtKB-KW"/>
</dbReference>
<dbReference type="EMBL" id="RWJF01000001">
    <property type="protein sequence ID" value="RST31436.1"/>
    <property type="molecule type" value="Genomic_DNA"/>
</dbReference>
<dbReference type="PROSITE" id="PS50110">
    <property type="entry name" value="RESPONSE_REGULATORY"/>
    <property type="match status" value="1"/>
</dbReference>
<dbReference type="Proteomes" id="UP000274661">
    <property type="component" value="Unassembled WGS sequence"/>
</dbReference>
<feature type="domain" description="HTH luxR-type" evidence="4">
    <location>
        <begin position="147"/>
        <end position="212"/>
    </location>
</feature>
<dbReference type="SMART" id="SM00421">
    <property type="entry name" value="HTH_LUXR"/>
    <property type="match status" value="1"/>
</dbReference>
<gene>
    <name evidence="6" type="ORF">HMF7854_11740</name>
</gene>
<keyword evidence="2 6" id="KW-0238">DNA-binding</keyword>
<accession>A0A429VC22</accession>
<dbReference type="PANTHER" id="PTHR45566:SF2">
    <property type="entry name" value="NARL SUBFAMILY"/>
    <property type="match status" value="1"/>
</dbReference>
<evidence type="ECO:0000259" key="5">
    <source>
        <dbReference type="PROSITE" id="PS50110"/>
    </source>
</evidence>
<dbReference type="SUPFAM" id="SSF46894">
    <property type="entry name" value="C-terminal effector domain of the bipartite response regulators"/>
    <property type="match status" value="1"/>
</dbReference>
<dbReference type="SMART" id="SM00448">
    <property type="entry name" value="REC"/>
    <property type="match status" value="1"/>
</dbReference>
<dbReference type="Pfam" id="PF00196">
    <property type="entry name" value="GerE"/>
    <property type="match status" value="1"/>
</dbReference>
<dbReference type="CDD" id="cd06170">
    <property type="entry name" value="LuxR_C_like"/>
    <property type="match status" value="1"/>
</dbReference>
<evidence type="ECO:0000256" key="3">
    <source>
        <dbReference type="PROSITE-ProRule" id="PRU00169"/>
    </source>
</evidence>
<organism evidence="6 7">
    <name type="scientific">Sphingomonas ginkgonis</name>
    <dbReference type="NCBI Taxonomy" id="2315330"/>
    <lineage>
        <taxon>Bacteria</taxon>
        <taxon>Pseudomonadati</taxon>
        <taxon>Pseudomonadota</taxon>
        <taxon>Alphaproteobacteria</taxon>
        <taxon>Sphingomonadales</taxon>
        <taxon>Sphingomonadaceae</taxon>
        <taxon>Sphingomonas</taxon>
    </lineage>
</organism>
<dbReference type="Pfam" id="PF00072">
    <property type="entry name" value="Response_reg"/>
    <property type="match status" value="1"/>
</dbReference>
<keyword evidence="7" id="KW-1185">Reference proteome</keyword>
<reference evidence="6 7" key="1">
    <citation type="submission" date="2018-12" db="EMBL/GenBank/DDBJ databases">
        <title>Sphingomonas sp. HMF7854 Genome sequencing and assembly.</title>
        <authorList>
            <person name="Cha I."/>
            <person name="Kang H."/>
            <person name="Kim H."/>
            <person name="Kang J."/>
            <person name="Joh K."/>
        </authorList>
    </citation>
    <scope>NUCLEOTIDE SEQUENCE [LARGE SCALE GENOMIC DNA]</scope>
    <source>
        <strain evidence="6 7">HMF7854</strain>
    </source>
</reference>
<evidence type="ECO:0000313" key="6">
    <source>
        <dbReference type="EMBL" id="RST31436.1"/>
    </source>
</evidence>
<sequence length="245" mass="26048">MVANQSSAVVAEGQDFFNAGLAALLRHDMGFAAVAQARHHAELTRILAAERQVDFLALDIDLPGAAGTGTIRDLHARRPAMRIAVLSDRTDPQNVLDVLAAGANGFIPKQVGSCAELLQALRSVRDTGIFVPANLVASTAGSNLTDDTEPLSTLTVRQREVLRLLSQGHSNKMIARKLGISPSTVKVHVHAAFQALGVHTRVAAMAALRPLGGAPLNAAPFLARRADSNIRSALPEHQESFLERI</sequence>
<dbReference type="PRINTS" id="PR00038">
    <property type="entry name" value="HTHLUXR"/>
</dbReference>
<comment type="caution">
    <text evidence="6">The sequence shown here is derived from an EMBL/GenBank/DDBJ whole genome shotgun (WGS) entry which is preliminary data.</text>
</comment>
<dbReference type="InterPro" id="IPR058245">
    <property type="entry name" value="NreC/VraR/RcsB-like_REC"/>
</dbReference>
<dbReference type="InterPro" id="IPR016032">
    <property type="entry name" value="Sig_transdc_resp-reg_C-effctor"/>
</dbReference>
<dbReference type="InterPro" id="IPR000792">
    <property type="entry name" value="Tscrpt_reg_LuxR_C"/>
</dbReference>
<dbReference type="InterPro" id="IPR051015">
    <property type="entry name" value="EvgA-like"/>
</dbReference>
<evidence type="ECO:0000259" key="4">
    <source>
        <dbReference type="PROSITE" id="PS50043"/>
    </source>
</evidence>
<evidence type="ECO:0000313" key="7">
    <source>
        <dbReference type="Proteomes" id="UP000274661"/>
    </source>
</evidence>
<dbReference type="GO" id="GO:0000160">
    <property type="term" value="P:phosphorelay signal transduction system"/>
    <property type="evidence" value="ECO:0007669"/>
    <property type="project" value="InterPro"/>
</dbReference>
<protein>
    <submittedName>
        <fullName evidence="6">DNA-binding response regulator</fullName>
    </submittedName>
</protein>
<dbReference type="AlphaFoldDB" id="A0A429VC22"/>
<feature type="domain" description="Response regulatory" evidence="5">
    <location>
        <begin position="7"/>
        <end position="124"/>
    </location>
</feature>
<dbReference type="Gene3D" id="3.40.50.2300">
    <property type="match status" value="1"/>
</dbReference>
<feature type="modified residue" description="4-aspartylphosphate" evidence="3">
    <location>
        <position position="59"/>
    </location>
</feature>
<proteinExistence type="predicted"/>
<evidence type="ECO:0000256" key="2">
    <source>
        <dbReference type="ARBA" id="ARBA00023125"/>
    </source>
</evidence>
<dbReference type="CDD" id="cd17535">
    <property type="entry name" value="REC_NarL-like"/>
    <property type="match status" value="1"/>
</dbReference>
<evidence type="ECO:0000256" key="1">
    <source>
        <dbReference type="ARBA" id="ARBA00022553"/>
    </source>
</evidence>
<dbReference type="RefSeq" id="WP_126719264.1">
    <property type="nucleotide sequence ID" value="NZ_RWJF01000001.1"/>
</dbReference>
<dbReference type="OrthoDB" id="9814495at2"/>